<dbReference type="EMBL" id="BT075833">
    <property type="protein sequence ID" value="ACO10257.1"/>
    <property type="molecule type" value="mRNA"/>
</dbReference>
<dbReference type="GO" id="GO:0006334">
    <property type="term" value="P:nucleosome assembly"/>
    <property type="evidence" value="ECO:0007669"/>
    <property type="project" value="InterPro"/>
</dbReference>
<dbReference type="SMART" id="SM00526">
    <property type="entry name" value="H15"/>
    <property type="match status" value="1"/>
</dbReference>
<dbReference type="GO" id="GO:0030261">
    <property type="term" value="P:chromosome condensation"/>
    <property type="evidence" value="ECO:0007669"/>
    <property type="project" value="TreeGrafter"/>
</dbReference>
<dbReference type="PANTHER" id="PTHR11467">
    <property type="entry name" value="HISTONE H1"/>
    <property type="match status" value="1"/>
</dbReference>
<evidence type="ECO:0000256" key="5">
    <source>
        <dbReference type="ARBA" id="ARBA00023125"/>
    </source>
</evidence>
<dbReference type="GO" id="GO:0003690">
    <property type="term" value="F:double-stranded DNA binding"/>
    <property type="evidence" value="ECO:0007669"/>
    <property type="project" value="TreeGrafter"/>
</dbReference>
<name>C1BMK4_CALRO</name>
<dbReference type="GO" id="GO:0045910">
    <property type="term" value="P:negative regulation of DNA recombination"/>
    <property type="evidence" value="ECO:0007669"/>
    <property type="project" value="TreeGrafter"/>
</dbReference>
<evidence type="ECO:0000256" key="3">
    <source>
        <dbReference type="ARBA" id="ARBA00004286"/>
    </source>
</evidence>
<evidence type="ECO:0000256" key="8">
    <source>
        <dbReference type="SAM" id="MobiDB-lite"/>
    </source>
</evidence>
<comment type="subcellular location">
    <subcellularLocation>
        <location evidence="3">Chromosome</location>
    </subcellularLocation>
    <subcellularLocation>
        <location evidence="2 7">Nucleus</location>
    </subcellularLocation>
</comment>
<dbReference type="GO" id="GO:0005634">
    <property type="term" value="C:nucleus"/>
    <property type="evidence" value="ECO:0007669"/>
    <property type="project" value="UniProtKB-SubCell"/>
</dbReference>
<dbReference type="GO" id="GO:0031492">
    <property type="term" value="F:nucleosomal DNA binding"/>
    <property type="evidence" value="ECO:0007669"/>
    <property type="project" value="TreeGrafter"/>
</dbReference>
<comment type="similarity">
    <text evidence="7">Belongs to the histone H1/H5 family.</text>
</comment>
<dbReference type="InterPro" id="IPR036388">
    <property type="entry name" value="WH-like_DNA-bd_sf"/>
</dbReference>
<dbReference type="InterPro" id="IPR005818">
    <property type="entry name" value="Histone_H1/H5_H15"/>
</dbReference>
<feature type="region of interest" description="Disordered" evidence="8">
    <location>
        <begin position="78"/>
        <end position="177"/>
    </location>
</feature>
<evidence type="ECO:0000256" key="4">
    <source>
        <dbReference type="ARBA" id="ARBA00022454"/>
    </source>
</evidence>
<dbReference type="InterPro" id="IPR036390">
    <property type="entry name" value="WH_DNA-bd_sf"/>
</dbReference>
<evidence type="ECO:0000259" key="9">
    <source>
        <dbReference type="PROSITE" id="PS51504"/>
    </source>
</evidence>
<feature type="compositionally biased region" description="Basic residues" evidence="8">
    <location>
        <begin position="147"/>
        <end position="177"/>
    </location>
</feature>
<feature type="domain" description="H15" evidence="9">
    <location>
        <begin position="16"/>
        <end position="92"/>
    </location>
</feature>
<dbReference type="PANTHER" id="PTHR11467:SF36">
    <property type="entry name" value="HISTONE 24-RELATED"/>
    <property type="match status" value="1"/>
</dbReference>
<feature type="compositionally biased region" description="Basic and acidic residues" evidence="8">
    <location>
        <begin position="90"/>
        <end position="100"/>
    </location>
</feature>
<keyword evidence="4 7" id="KW-0158">Chromosome</keyword>
<evidence type="ECO:0000256" key="2">
    <source>
        <dbReference type="ARBA" id="ARBA00004123"/>
    </source>
</evidence>
<reference evidence="10" key="1">
    <citation type="submission" date="2009-03" db="EMBL/GenBank/DDBJ databases">
        <title>Caligus rogercresseyi ESTs and full-length cDNAs.</title>
        <authorList>
            <person name="Yasuike M."/>
            <person name="von Schalburg K."/>
            <person name="Cooper G."/>
            <person name="Leong J."/>
            <person name="Jones S.R.M."/>
            <person name="Koop B.F."/>
        </authorList>
    </citation>
    <scope>NUCLEOTIDE SEQUENCE</scope>
    <source>
        <tissue evidence="10">Whole tissue</tissue>
    </source>
</reference>
<keyword evidence="5 7" id="KW-0238">DNA-binding</keyword>
<comment type="function">
    <text evidence="1">Histones H1 are necessary for the condensation of nucleosome chains into higher-order structures.</text>
</comment>
<dbReference type="Pfam" id="PF00538">
    <property type="entry name" value="Linker_histone"/>
    <property type="match status" value="1"/>
</dbReference>
<dbReference type="SUPFAM" id="SSF46785">
    <property type="entry name" value="Winged helix' DNA-binding domain"/>
    <property type="match status" value="1"/>
</dbReference>
<gene>
    <name evidence="10" type="primary">H1D</name>
</gene>
<dbReference type="FunFam" id="1.10.10.10:FF:000140">
    <property type="entry name" value="Histone H1.0"/>
    <property type="match status" value="1"/>
</dbReference>
<dbReference type="PRINTS" id="PR00624">
    <property type="entry name" value="HISTONEH5"/>
</dbReference>
<dbReference type="GO" id="GO:0030527">
    <property type="term" value="F:structural constituent of chromatin"/>
    <property type="evidence" value="ECO:0007669"/>
    <property type="project" value="InterPro"/>
</dbReference>
<evidence type="ECO:0000256" key="1">
    <source>
        <dbReference type="ARBA" id="ARBA00002809"/>
    </source>
</evidence>
<keyword evidence="6 7" id="KW-0539">Nucleus</keyword>
<dbReference type="Gene3D" id="1.10.10.10">
    <property type="entry name" value="Winged helix-like DNA-binding domain superfamily/Winged helix DNA-binding domain"/>
    <property type="match status" value="1"/>
</dbReference>
<dbReference type="InterPro" id="IPR005819">
    <property type="entry name" value="H1/H5"/>
</dbReference>
<evidence type="ECO:0000256" key="6">
    <source>
        <dbReference type="ARBA" id="ARBA00023242"/>
    </source>
</evidence>
<evidence type="ECO:0000256" key="7">
    <source>
        <dbReference type="RuleBase" id="RU003894"/>
    </source>
</evidence>
<dbReference type="CDD" id="cd00073">
    <property type="entry name" value="H15"/>
    <property type="match status" value="1"/>
</dbReference>
<evidence type="ECO:0000313" key="10">
    <source>
        <dbReference type="EMBL" id="ACO10257.1"/>
    </source>
</evidence>
<organism evidence="10">
    <name type="scientific">Caligus rogercresseyi</name>
    <name type="common">Sea louse</name>
    <dbReference type="NCBI Taxonomy" id="217165"/>
    <lineage>
        <taxon>Eukaryota</taxon>
        <taxon>Metazoa</taxon>
        <taxon>Ecdysozoa</taxon>
        <taxon>Arthropoda</taxon>
        <taxon>Crustacea</taxon>
        <taxon>Multicrustacea</taxon>
        <taxon>Hexanauplia</taxon>
        <taxon>Copepoda</taxon>
        <taxon>Siphonostomatoida</taxon>
        <taxon>Caligidae</taxon>
        <taxon>Caligus</taxon>
    </lineage>
</organism>
<accession>C1BMK4</accession>
<protein>
    <submittedName>
        <fullName evidence="10">Histone H1-delta</fullName>
    </submittedName>
</protein>
<sequence length="177" mass="19016">MVAEVKKKVAKKAPAAHPKYLDMVVGAIRGLKDTKGSSKHAIVKYIMSNYKVGDNDKHINTRVKLALKSGATEGVLKQVKGTGASGSFRVTDKSKKEPTKKASPKKKPTSPKKSPAKKTDLKKKTTSVKKTPTKKSTTKKASPTKKTPVKKVTKKASPAKKAAKSPKKTAAKKKAKK</sequence>
<feature type="compositionally biased region" description="Basic residues" evidence="8">
    <location>
        <begin position="102"/>
        <end position="116"/>
    </location>
</feature>
<dbReference type="GO" id="GO:0000786">
    <property type="term" value="C:nucleosome"/>
    <property type="evidence" value="ECO:0007669"/>
    <property type="project" value="InterPro"/>
</dbReference>
<proteinExistence type="evidence at transcript level"/>
<feature type="compositionally biased region" description="Basic residues" evidence="8">
    <location>
        <begin position="124"/>
        <end position="138"/>
    </location>
</feature>
<dbReference type="PROSITE" id="PS51504">
    <property type="entry name" value="H15"/>
    <property type="match status" value="1"/>
</dbReference>
<dbReference type="AlphaFoldDB" id="C1BMK4"/>